<dbReference type="Proteomes" id="UP000008021">
    <property type="component" value="Chromosome 8"/>
</dbReference>
<feature type="region of interest" description="Disordered" evidence="1">
    <location>
        <begin position="67"/>
        <end position="87"/>
    </location>
</feature>
<organism evidence="2">
    <name type="scientific">Oryza meridionalis</name>
    <dbReference type="NCBI Taxonomy" id="40149"/>
    <lineage>
        <taxon>Eukaryota</taxon>
        <taxon>Viridiplantae</taxon>
        <taxon>Streptophyta</taxon>
        <taxon>Embryophyta</taxon>
        <taxon>Tracheophyta</taxon>
        <taxon>Spermatophyta</taxon>
        <taxon>Magnoliopsida</taxon>
        <taxon>Liliopsida</taxon>
        <taxon>Poales</taxon>
        <taxon>Poaceae</taxon>
        <taxon>BOP clade</taxon>
        <taxon>Oryzoideae</taxon>
        <taxon>Oryzeae</taxon>
        <taxon>Oryzinae</taxon>
        <taxon>Oryza</taxon>
    </lineage>
</organism>
<dbReference type="Gramene" id="OMERI08G12820.2">
    <property type="protein sequence ID" value="OMERI08G12820.2"/>
    <property type="gene ID" value="OMERI08G12820"/>
</dbReference>
<evidence type="ECO:0000256" key="1">
    <source>
        <dbReference type="SAM" id="MobiDB-lite"/>
    </source>
</evidence>
<sequence>MATLARRKEARPRRASRLNPHRRGGHRRRRRRRHRALLGGAARIAHPSPLGLISKTHPISTVTLMKEQEEEKGVSVADRDSSNPGRQLHAHFTQESTLQTAPCAAAASSRPAASLVRFFHRVQFTELSTVTSVQALFRRLIGPLTDVLAC</sequence>
<feature type="region of interest" description="Disordered" evidence="1">
    <location>
        <begin position="1"/>
        <end position="33"/>
    </location>
</feature>
<accession>A0A0E0ELS4</accession>
<keyword evidence="3" id="KW-1185">Reference proteome</keyword>
<evidence type="ECO:0000313" key="3">
    <source>
        <dbReference type="Proteomes" id="UP000008021"/>
    </source>
</evidence>
<name>A0A0E0ELS4_9ORYZ</name>
<reference evidence="2" key="2">
    <citation type="submission" date="2018-05" db="EMBL/GenBank/DDBJ databases">
        <title>OmerRS3 (Oryza meridionalis Reference Sequence Version 3).</title>
        <authorList>
            <person name="Zhang J."/>
            <person name="Kudrna D."/>
            <person name="Lee S."/>
            <person name="Talag J."/>
            <person name="Welchert J."/>
            <person name="Wing R.A."/>
        </authorList>
    </citation>
    <scope>NUCLEOTIDE SEQUENCE [LARGE SCALE GENOMIC DNA]</scope>
    <source>
        <strain evidence="2">cv. OR44</strain>
    </source>
</reference>
<evidence type="ECO:0000313" key="2">
    <source>
        <dbReference type="EnsemblPlants" id="OMERI08G12820.2"/>
    </source>
</evidence>
<reference evidence="2" key="1">
    <citation type="submission" date="2015-04" db="UniProtKB">
        <authorList>
            <consortium name="EnsemblPlants"/>
        </authorList>
    </citation>
    <scope>IDENTIFICATION</scope>
</reference>
<proteinExistence type="predicted"/>
<feature type="compositionally biased region" description="Basic residues" evidence="1">
    <location>
        <begin position="8"/>
        <end position="33"/>
    </location>
</feature>
<protein>
    <submittedName>
        <fullName evidence="2">Uncharacterized protein</fullName>
    </submittedName>
</protein>
<dbReference type="EnsemblPlants" id="OMERI08G12820.2">
    <property type="protein sequence ID" value="OMERI08G12820.2"/>
    <property type="gene ID" value="OMERI08G12820"/>
</dbReference>
<feature type="compositionally biased region" description="Basic and acidic residues" evidence="1">
    <location>
        <begin position="67"/>
        <end position="81"/>
    </location>
</feature>
<dbReference type="AlphaFoldDB" id="A0A0E0ELS4"/>